<feature type="transmembrane region" description="Helical" evidence="6">
    <location>
        <begin position="172"/>
        <end position="191"/>
    </location>
</feature>
<feature type="transmembrane region" description="Helical" evidence="6">
    <location>
        <begin position="296"/>
        <end position="314"/>
    </location>
</feature>
<keyword evidence="4 6" id="KW-1133">Transmembrane helix</keyword>
<dbReference type="PANTHER" id="PTHR42723">
    <property type="entry name" value="CHLOROPHYLL SYNTHASE"/>
    <property type="match status" value="1"/>
</dbReference>
<keyword evidence="5 6" id="KW-0472">Membrane</keyword>
<evidence type="ECO:0000256" key="1">
    <source>
        <dbReference type="ARBA" id="ARBA00004141"/>
    </source>
</evidence>
<feature type="transmembrane region" description="Helical" evidence="6">
    <location>
        <begin position="72"/>
        <end position="91"/>
    </location>
</feature>
<protein>
    <submittedName>
        <fullName evidence="7">4-hydroxybenzoate polyprenyltransferase</fullName>
    </submittedName>
</protein>
<accession>A0A238W609</accession>
<feature type="transmembrane region" description="Helical" evidence="6">
    <location>
        <begin position="263"/>
        <end position="284"/>
    </location>
</feature>
<gene>
    <name evidence="7" type="ORF">SAMN06265376_101726</name>
</gene>
<evidence type="ECO:0000256" key="3">
    <source>
        <dbReference type="ARBA" id="ARBA00022692"/>
    </source>
</evidence>
<dbReference type="GO" id="GO:0016765">
    <property type="term" value="F:transferase activity, transferring alkyl or aryl (other than methyl) groups"/>
    <property type="evidence" value="ECO:0007669"/>
    <property type="project" value="InterPro"/>
</dbReference>
<evidence type="ECO:0000256" key="2">
    <source>
        <dbReference type="ARBA" id="ARBA00022475"/>
    </source>
</evidence>
<dbReference type="OrthoDB" id="1416782at2"/>
<reference evidence="7 8" key="1">
    <citation type="submission" date="2017-06" db="EMBL/GenBank/DDBJ databases">
        <authorList>
            <person name="Kim H.J."/>
            <person name="Triplett B.A."/>
        </authorList>
    </citation>
    <scope>NUCLEOTIDE SEQUENCE [LARGE SCALE GENOMIC DNA]</scope>
    <source>
        <strain evidence="7 8">DSM 25597</strain>
    </source>
</reference>
<evidence type="ECO:0000256" key="5">
    <source>
        <dbReference type="ARBA" id="ARBA00023136"/>
    </source>
</evidence>
<evidence type="ECO:0000256" key="4">
    <source>
        <dbReference type="ARBA" id="ARBA00022989"/>
    </source>
</evidence>
<proteinExistence type="predicted"/>
<dbReference type="InterPro" id="IPR050475">
    <property type="entry name" value="Prenyltransferase_related"/>
</dbReference>
<dbReference type="EMBL" id="FZNY01000001">
    <property type="protein sequence ID" value="SNR41976.1"/>
    <property type="molecule type" value="Genomic_DNA"/>
</dbReference>
<dbReference type="GO" id="GO:0016020">
    <property type="term" value="C:membrane"/>
    <property type="evidence" value="ECO:0007669"/>
    <property type="project" value="UniProtKB-SubCell"/>
</dbReference>
<organism evidence="7 8">
    <name type="scientific">Dokdonia pacifica</name>
    <dbReference type="NCBI Taxonomy" id="1627892"/>
    <lineage>
        <taxon>Bacteria</taxon>
        <taxon>Pseudomonadati</taxon>
        <taxon>Bacteroidota</taxon>
        <taxon>Flavobacteriia</taxon>
        <taxon>Flavobacteriales</taxon>
        <taxon>Flavobacteriaceae</taxon>
        <taxon>Dokdonia</taxon>
    </lineage>
</organism>
<sequence>MIFTYFYKQRLKFPHCYTRYFSFMSIFCVRKKIELINFLKDIKISRPGLWFPTVWIYLVPFSLETSFWEQPIFWIGLFFVTFPLNYLVYGLNDYNDIASDKVNDRKGNFLFGAKASQEHLTKVPKKIALVLLPFIIYFTFLSGVYMLLLLAFMIVINIIYNFKPFRIKERPPFEICIQIGYVFTAFFSVLLNDLTMIPWQTILYLTLFAFQAHIAGEIMDIEPDRLANKKTTATLIGRKNTKYLMLVLLLLETYILAIWFQDYILAGFLGIFSIWLLLDVFVFFKEKPYSVAQMKLFGIAMNLSALASMLWALYSGKLLHPVF</sequence>
<keyword evidence="7" id="KW-0808">Transferase</keyword>
<name>A0A238W609_9FLAO</name>
<evidence type="ECO:0000256" key="6">
    <source>
        <dbReference type="SAM" id="Phobius"/>
    </source>
</evidence>
<dbReference type="Proteomes" id="UP000198379">
    <property type="component" value="Unassembled WGS sequence"/>
</dbReference>
<evidence type="ECO:0000313" key="7">
    <source>
        <dbReference type="EMBL" id="SNR41976.1"/>
    </source>
</evidence>
<comment type="subcellular location">
    <subcellularLocation>
        <location evidence="1">Membrane</location>
        <topology evidence="1">Multi-pass membrane protein</topology>
    </subcellularLocation>
</comment>
<dbReference type="PANTHER" id="PTHR42723:SF1">
    <property type="entry name" value="CHLOROPHYLL SYNTHASE, CHLOROPLASTIC"/>
    <property type="match status" value="1"/>
</dbReference>
<evidence type="ECO:0000313" key="8">
    <source>
        <dbReference type="Proteomes" id="UP000198379"/>
    </source>
</evidence>
<feature type="transmembrane region" description="Helical" evidence="6">
    <location>
        <begin position="134"/>
        <end position="160"/>
    </location>
</feature>
<dbReference type="InterPro" id="IPR044878">
    <property type="entry name" value="UbiA_sf"/>
</dbReference>
<dbReference type="Pfam" id="PF01040">
    <property type="entry name" value="UbiA"/>
    <property type="match status" value="1"/>
</dbReference>
<keyword evidence="8" id="KW-1185">Reference proteome</keyword>
<feature type="transmembrane region" description="Helical" evidence="6">
    <location>
        <begin position="240"/>
        <end position="257"/>
    </location>
</feature>
<keyword evidence="2" id="KW-1003">Cell membrane</keyword>
<dbReference type="Gene3D" id="1.10.357.140">
    <property type="entry name" value="UbiA prenyltransferase"/>
    <property type="match status" value="1"/>
</dbReference>
<keyword evidence="3 6" id="KW-0812">Transmembrane</keyword>
<dbReference type="AlphaFoldDB" id="A0A238W609"/>
<dbReference type="InterPro" id="IPR000537">
    <property type="entry name" value="UbiA_prenyltransferase"/>
</dbReference>